<accession>A0A0D2I7Q8</accession>
<evidence type="ECO:0000256" key="3">
    <source>
        <dbReference type="ARBA" id="ARBA00023002"/>
    </source>
</evidence>
<dbReference type="GO" id="GO:0005506">
    <property type="term" value="F:iron ion binding"/>
    <property type="evidence" value="ECO:0007669"/>
    <property type="project" value="InterPro"/>
</dbReference>
<evidence type="ECO:0000313" key="5">
    <source>
        <dbReference type="EMBL" id="KIX01884.1"/>
    </source>
</evidence>
<evidence type="ECO:0000256" key="4">
    <source>
        <dbReference type="ARBA" id="ARBA00023004"/>
    </source>
</evidence>
<evidence type="ECO:0000313" key="6">
    <source>
        <dbReference type="Proteomes" id="UP000053617"/>
    </source>
</evidence>
<dbReference type="EMBL" id="KN847480">
    <property type="protein sequence ID" value="KIX01884.1"/>
    <property type="molecule type" value="Genomic_DNA"/>
</dbReference>
<dbReference type="Gene3D" id="1.10.630.10">
    <property type="entry name" value="Cytochrome P450"/>
    <property type="match status" value="1"/>
</dbReference>
<dbReference type="Proteomes" id="UP000053617">
    <property type="component" value="Unassembled WGS sequence"/>
</dbReference>
<dbReference type="InterPro" id="IPR036396">
    <property type="entry name" value="Cyt_P450_sf"/>
</dbReference>
<dbReference type="STRING" id="1442369.A0A0D2I7Q8"/>
<dbReference type="GO" id="GO:0016705">
    <property type="term" value="F:oxidoreductase activity, acting on paired donors, with incorporation or reduction of molecular oxygen"/>
    <property type="evidence" value="ECO:0007669"/>
    <property type="project" value="InterPro"/>
</dbReference>
<dbReference type="GeneID" id="25295894"/>
<comment type="similarity">
    <text evidence="1">Belongs to the cytochrome P450 family.</text>
</comment>
<sequence length="142" mass="15962">MSPYVPHNDESLYDHPETFRPERFLKAVAADDPSEPRNGSNLNTLFLLATGAENSLYITLSNILWAFQILPPLGEDGKPEEVDISDKAFFRSMGMLIKPYEALFVPRREQHARIIKESWMKAQQEGFLIAISLVNVDGVVAG</sequence>
<evidence type="ECO:0000256" key="1">
    <source>
        <dbReference type="ARBA" id="ARBA00010617"/>
    </source>
</evidence>
<keyword evidence="6" id="KW-1185">Reference proteome</keyword>
<keyword evidence="2" id="KW-0479">Metal-binding</keyword>
<dbReference type="InterPro" id="IPR050364">
    <property type="entry name" value="Cytochrome_P450_fung"/>
</dbReference>
<reference evidence="5 6" key="1">
    <citation type="submission" date="2015-01" db="EMBL/GenBank/DDBJ databases">
        <title>The Genome Sequence of Rhinocladiella mackenzie CBS 650.93.</title>
        <authorList>
            <consortium name="The Broad Institute Genomics Platform"/>
            <person name="Cuomo C."/>
            <person name="de Hoog S."/>
            <person name="Gorbushina A."/>
            <person name="Stielow B."/>
            <person name="Teixiera M."/>
            <person name="Abouelleil A."/>
            <person name="Chapman S.B."/>
            <person name="Priest M."/>
            <person name="Young S.K."/>
            <person name="Wortman J."/>
            <person name="Nusbaum C."/>
            <person name="Birren B."/>
        </authorList>
    </citation>
    <scope>NUCLEOTIDE SEQUENCE [LARGE SCALE GENOMIC DNA]</scope>
    <source>
        <strain evidence="5 6">CBS 650.93</strain>
    </source>
</reference>
<dbReference type="GO" id="GO:0020037">
    <property type="term" value="F:heme binding"/>
    <property type="evidence" value="ECO:0007669"/>
    <property type="project" value="InterPro"/>
</dbReference>
<dbReference type="AlphaFoldDB" id="A0A0D2I7Q8"/>
<dbReference type="RefSeq" id="XP_013269020.1">
    <property type="nucleotide sequence ID" value="XM_013413566.1"/>
</dbReference>
<dbReference type="PANTHER" id="PTHR46300">
    <property type="entry name" value="P450, PUTATIVE (EUROFUNG)-RELATED-RELATED"/>
    <property type="match status" value="1"/>
</dbReference>
<organism evidence="5 6">
    <name type="scientific">Rhinocladiella mackenziei CBS 650.93</name>
    <dbReference type="NCBI Taxonomy" id="1442369"/>
    <lineage>
        <taxon>Eukaryota</taxon>
        <taxon>Fungi</taxon>
        <taxon>Dikarya</taxon>
        <taxon>Ascomycota</taxon>
        <taxon>Pezizomycotina</taxon>
        <taxon>Eurotiomycetes</taxon>
        <taxon>Chaetothyriomycetidae</taxon>
        <taxon>Chaetothyriales</taxon>
        <taxon>Herpotrichiellaceae</taxon>
        <taxon>Rhinocladiella</taxon>
    </lineage>
</organism>
<evidence type="ECO:0000256" key="2">
    <source>
        <dbReference type="ARBA" id="ARBA00022723"/>
    </source>
</evidence>
<keyword evidence="3" id="KW-0560">Oxidoreductase</keyword>
<dbReference type="VEuPathDB" id="FungiDB:Z518_07823"/>
<gene>
    <name evidence="5" type="ORF">Z518_07823</name>
</gene>
<dbReference type="PANTHER" id="PTHR46300:SF11">
    <property type="entry name" value="OXIDOREDUCTASE, PUTATIVE-RELATED"/>
    <property type="match status" value="1"/>
</dbReference>
<proteinExistence type="inferred from homology"/>
<dbReference type="GO" id="GO:0004497">
    <property type="term" value="F:monooxygenase activity"/>
    <property type="evidence" value="ECO:0007669"/>
    <property type="project" value="InterPro"/>
</dbReference>
<name>A0A0D2I7Q8_9EURO</name>
<dbReference type="SUPFAM" id="SSF48264">
    <property type="entry name" value="Cytochrome P450"/>
    <property type="match status" value="1"/>
</dbReference>
<dbReference type="OrthoDB" id="1103324at2759"/>
<dbReference type="HOGENOM" id="CLU_1816847_0_0_1"/>
<keyword evidence="4" id="KW-0408">Iron</keyword>
<protein>
    <submittedName>
        <fullName evidence="5">Rhinocladiella mackenziei CBS 650.93 unplaced genomic scaffold supercont1.6, whole genome shotgun sequence</fullName>
    </submittedName>
</protein>